<dbReference type="GO" id="GO:0005829">
    <property type="term" value="C:cytosol"/>
    <property type="evidence" value="ECO:0007669"/>
    <property type="project" value="TreeGrafter"/>
</dbReference>
<dbReference type="EMBL" id="JACOOQ010000009">
    <property type="protein sequence ID" value="MBC5640078.1"/>
    <property type="molecule type" value="Genomic_DNA"/>
</dbReference>
<dbReference type="Gene3D" id="3.40.50.2300">
    <property type="match status" value="1"/>
</dbReference>
<dbReference type="Proteomes" id="UP000662088">
    <property type="component" value="Unassembled WGS sequence"/>
</dbReference>
<dbReference type="SUPFAM" id="SSF46894">
    <property type="entry name" value="C-terminal effector domain of the bipartite response regulators"/>
    <property type="match status" value="1"/>
</dbReference>
<feature type="domain" description="Response regulatory" evidence="10">
    <location>
        <begin position="3"/>
        <end position="116"/>
    </location>
</feature>
<organism evidence="12 13">
    <name type="scientific">Clostridium lentum</name>
    <dbReference type="NCBI Taxonomy" id="2763037"/>
    <lineage>
        <taxon>Bacteria</taxon>
        <taxon>Bacillati</taxon>
        <taxon>Bacillota</taxon>
        <taxon>Clostridia</taxon>
        <taxon>Eubacteriales</taxon>
        <taxon>Clostridiaceae</taxon>
        <taxon>Clostridium</taxon>
    </lineage>
</organism>
<dbReference type="Gene3D" id="6.10.250.690">
    <property type="match status" value="1"/>
</dbReference>
<evidence type="ECO:0000256" key="6">
    <source>
        <dbReference type="ARBA" id="ARBA00023163"/>
    </source>
</evidence>
<keyword evidence="4" id="KW-0805">Transcription regulation</keyword>
<evidence type="ECO:0000256" key="1">
    <source>
        <dbReference type="ARBA" id="ARBA00018672"/>
    </source>
</evidence>
<dbReference type="SUPFAM" id="SSF52172">
    <property type="entry name" value="CheY-like"/>
    <property type="match status" value="1"/>
</dbReference>
<keyword evidence="2 8" id="KW-0597">Phosphoprotein</keyword>
<keyword evidence="3" id="KW-0902">Two-component regulatory system</keyword>
<evidence type="ECO:0000256" key="2">
    <source>
        <dbReference type="ARBA" id="ARBA00022553"/>
    </source>
</evidence>
<evidence type="ECO:0000256" key="5">
    <source>
        <dbReference type="ARBA" id="ARBA00023125"/>
    </source>
</evidence>
<dbReference type="InterPro" id="IPR011006">
    <property type="entry name" value="CheY-like_superfamily"/>
</dbReference>
<dbReference type="SMART" id="SM00448">
    <property type="entry name" value="REC"/>
    <property type="match status" value="1"/>
</dbReference>
<dbReference type="CDD" id="cd17574">
    <property type="entry name" value="REC_OmpR"/>
    <property type="match status" value="1"/>
</dbReference>
<dbReference type="CDD" id="cd00383">
    <property type="entry name" value="trans_reg_C"/>
    <property type="match status" value="1"/>
</dbReference>
<dbReference type="AlphaFoldDB" id="A0A8I0A4W5"/>
<evidence type="ECO:0000259" key="11">
    <source>
        <dbReference type="PROSITE" id="PS51755"/>
    </source>
</evidence>
<evidence type="ECO:0000313" key="13">
    <source>
        <dbReference type="Proteomes" id="UP000662088"/>
    </source>
</evidence>
<feature type="DNA-binding region" description="OmpR/PhoB-type" evidence="9">
    <location>
        <begin position="126"/>
        <end position="226"/>
    </location>
</feature>
<dbReference type="PANTHER" id="PTHR48111">
    <property type="entry name" value="REGULATOR OF RPOS"/>
    <property type="match status" value="1"/>
</dbReference>
<dbReference type="FunFam" id="1.10.10.10:FF:000018">
    <property type="entry name" value="DNA-binding response regulator ResD"/>
    <property type="match status" value="1"/>
</dbReference>
<dbReference type="RefSeq" id="WP_186835019.1">
    <property type="nucleotide sequence ID" value="NZ_JACOOQ010000009.1"/>
</dbReference>
<keyword evidence="6" id="KW-0804">Transcription</keyword>
<feature type="domain" description="OmpR/PhoB-type" evidence="11">
    <location>
        <begin position="126"/>
        <end position="226"/>
    </location>
</feature>
<dbReference type="GO" id="GO:0000976">
    <property type="term" value="F:transcription cis-regulatory region binding"/>
    <property type="evidence" value="ECO:0007669"/>
    <property type="project" value="TreeGrafter"/>
</dbReference>
<proteinExistence type="predicted"/>
<dbReference type="InterPro" id="IPR039420">
    <property type="entry name" value="WalR-like"/>
</dbReference>
<dbReference type="GO" id="GO:0006355">
    <property type="term" value="P:regulation of DNA-templated transcription"/>
    <property type="evidence" value="ECO:0007669"/>
    <property type="project" value="InterPro"/>
</dbReference>
<dbReference type="Pfam" id="PF00072">
    <property type="entry name" value="Response_reg"/>
    <property type="match status" value="1"/>
</dbReference>
<dbReference type="SMART" id="SM00862">
    <property type="entry name" value="Trans_reg_C"/>
    <property type="match status" value="1"/>
</dbReference>
<dbReference type="GO" id="GO:0032993">
    <property type="term" value="C:protein-DNA complex"/>
    <property type="evidence" value="ECO:0007669"/>
    <property type="project" value="TreeGrafter"/>
</dbReference>
<reference evidence="12" key="1">
    <citation type="submission" date="2020-08" db="EMBL/GenBank/DDBJ databases">
        <title>Genome public.</title>
        <authorList>
            <person name="Liu C."/>
            <person name="Sun Q."/>
        </authorList>
    </citation>
    <scope>NUCLEOTIDE SEQUENCE</scope>
    <source>
        <strain evidence="12">NSJ-42</strain>
    </source>
</reference>
<dbReference type="InterPro" id="IPR036388">
    <property type="entry name" value="WH-like_DNA-bd_sf"/>
</dbReference>
<accession>A0A8I0A4W5</accession>
<protein>
    <recommendedName>
        <fullName evidence="1">Stage 0 sporulation protein A homolog</fullName>
    </recommendedName>
</protein>
<evidence type="ECO:0000256" key="7">
    <source>
        <dbReference type="ARBA" id="ARBA00024867"/>
    </source>
</evidence>
<dbReference type="Gene3D" id="1.10.10.10">
    <property type="entry name" value="Winged helix-like DNA-binding domain superfamily/Winged helix DNA-binding domain"/>
    <property type="match status" value="1"/>
</dbReference>
<keyword evidence="13" id="KW-1185">Reference proteome</keyword>
<gene>
    <name evidence="12" type="ORF">H8R92_06460</name>
</gene>
<evidence type="ECO:0000256" key="4">
    <source>
        <dbReference type="ARBA" id="ARBA00023015"/>
    </source>
</evidence>
<dbReference type="InterPro" id="IPR001867">
    <property type="entry name" value="OmpR/PhoB-type_DNA-bd"/>
</dbReference>
<dbReference type="InterPro" id="IPR016032">
    <property type="entry name" value="Sig_transdc_resp-reg_C-effctor"/>
</dbReference>
<evidence type="ECO:0000313" key="12">
    <source>
        <dbReference type="EMBL" id="MBC5640078.1"/>
    </source>
</evidence>
<name>A0A8I0A4W5_9CLOT</name>
<sequence length="228" mass="26397">MTNILIVDDEEKICEFIKAFLDNEGYYADVAYDGKSAIDKINSKKYDLIILDRMLPYVSGEEICKYIRSKSQVPIIMLTAKIEDEDKIDGFHLGCDDYICKPFNISELILRVKAVLKRCNITSYDNEIIKYGEELEVNTSTHEVKVKGKEVILTNTEYKILLTLINNPKKIYSREKLLESTIEGYYEKGDRAIDSHIKNLRQKIEEDSRNPKIIQTVYGVGYRFGLQK</sequence>
<feature type="modified residue" description="4-aspartylphosphate" evidence="8">
    <location>
        <position position="52"/>
    </location>
</feature>
<keyword evidence="5 9" id="KW-0238">DNA-binding</keyword>
<evidence type="ECO:0000256" key="8">
    <source>
        <dbReference type="PROSITE-ProRule" id="PRU00169"/>
    </source>
</evidence>
<dbReference type="PROSITE" id="PS50110">
    <property type="entry name" value="RESPONSE_REGULATORY"/>
    <property type="match status" value="1"/>
</dbReference>
<dbReference type="Pfam" id="PF00486">
    <property type="entry name" value="Trans_reg_C"/>
    <property type="match status" value="1"/>
</dbReference>
<comment type="caution">
    <text evidence="12">The sequence shown here is derived from an EMBL/GenBank/DDBJ whole genome shotgun (WGS) entry which is preliminary data.</text>
</comment>
<dbReference type="PANTHER" id="PTHR48111:SF73">
    <property type="entry name" value="ALKALINE PHOSPHATASE SYNTHESIS TRANSCRIPTIONAL REGULATORY PROTEIN PHOP"/>
    <property type="match status" value="1"/>
</dbReference>
<dbReference type="InterPro" id="IPR001789">
    <property type="entry name" value="Sig_transdc_resp-reg_receiver"/>
</dbReference>
<evidence type="ECO:0000259" key="10">
    <source>
        <dbReference type="PROSITE" id="PS50110"/>
    </source>
</evidence>
<comment type="function">
    <text evidence="7">May play the central regulatory role in sporulation. It may be an element of the effector pathway responsible for the activation of sporulation genes in response to nutritional stress. Spo0A may act in concert with spo0H (a sigma factor) to control the expression of some genes that are critical to the sporulation process.</text>
</comment>
<evidence type="ECO:0000256" key="9">
    <source>
        <dbReference type="PROSITE-ProRule" id="PRU01091"/>
    </source>
</evidence>
<dbReference type="PROSITE" id="PS51755">
    <property type="entry name" value="OMPR_PHOB"/>
    <property type="match status" value="1"/>
</dbReference>
<dbReference type="FunFam" id="3.40.50.2300:FF:000001">
    <property type="entry name" value="DNA-binding response regulator PhoB"/>
    <property type="match status" value="1"/>
</dbReference>
<dbReference type="GO" id="GO:0000156">
    <property type="term" value="F:phosphorelay response regulator activity"/>
    <property type="evidence" value="ECO:0007669"/>
    <property type="project" value="TreeGrafter"/>
</dbReference>
<evidence type="ECO:0000256" key="3">
    <source>
        <dbReference type="ARBA" id="ARBA00023012"/>
    </source>
</evidence>